<accession>A0A8X6N4H4</accession>
<evidence type="ECO:0000313" key="2">
    <source>
        <dbReference type="Proteomes" id="UP000887013"/>
    </source>
</evidence>
<organism evidence="1 2">
    <name type="scientific">Nephila pilipes</name>
    <name type="common">Giant wood spider</name>
    <name type="synonym">Nephila maculata</name>
    <dbReference type="NCBI Taxonomy" id="299642"/>
    <lineage>
        <taxon>Eukaryota</taxon>
        <taxon>Metazoa</taxon>
        <taxon>Ecdysozoa</taxon>
        <taxon>Arthropoda</taxon>
        <taxon>Chelicerata</taxon>
        <taxon>Arachnida</taxon>
        <taxon>Araneae</taxon>
        <taxon>Araneomorphae</taxon>
        <taxon>Entelegynae</taxon>
        <taxon>Araneoidea</taxon>
        <taxon>Nephilidae</taxon>
        <taxon>Nephila</taxon>
    </lineage>
</organism>
<proteinExistence type="predicted"/>
<dbReference type="EMBL" id="BMAW01053949">
    <property type="protein sequence ID" value="GFS93621.1"/>
    <property type="molecule type" value="Genomic_DNA"/>
</dbReference>
<gene>
    <name evidence="1" type="ORF">NPIL_702301</name>
</gene>
<sequence length="104" mass="11930">MFFANRGRYDINNTDFNRNQTGLLKSHEGCSYGLNFNRCSFGSLREADTPSRSCESSLFRDDKIVFDMLQRRRPLPVAPPNISIYLAGSAIEPTKLYLILSRLY</sequence>
<dbReference type="Proteomes" id="UP000887013">
    <property type="component" value="Unassembled WGS sequence"/>
</dbReference>
<protein>
    <submittedName>
        <fullName evidence="1">Uncharacterized protein</fullName>
    </submittedName>
</protein>
<evidence type="ECO:0000313" key="1">
    <source>
        <dbReference type="EMBL" id="GFS93621.1"/>
    </source>
</evidence>
<dbReference type="AlphaFoldDB" id="A0A8X6N4H4"/>
<keyword evidence="2" id="KW-1185">Reference proteome</keyword>
<name>A0A8X6N4H4_NEPPI</name>
<comment type="caution">
    <text evidence="1">The sequence shown here is derived from an EMBL/GenBank/DDBJ whole genome shotgun (WGS) entry which is preliminary data.</text>
</comment>
<reference evidence="1" key="1">
    <citation type="submission" date="2020-08" db="EMBL/GenBank/DDBJ databases">
        <title>Multicomponent nature underlies the extraordinary mechanical properties of spider dragline silk.</title>
        <authorList>
            <person name="Kono N."/>
            <person name="Nakamura H."/>
            <person name="Mori M."/>
            <person name="Yoshida Y."/>
            <person name="Ohtoshi R."/>
            <person name="Malay A.D."/>
            <person name="Moran D.A.P."/>
            <person name="Tomita M."/>
            <person name="Numata K."/>
            <person name="Arakawa K."/>
        </authorList>
    </citation>
    <scope>NUCLEOTIDE SEQUENCE</scope>
</reference>